<keyword evidence="1" id="KW-0238">DNA-binding</keyword>
<dbReference type="InterPro" id="IPR048301">
    <property type="entry name" value="NucS_C"/>
</dbReference>
<dbReference type="Pfam" id="PF01939">
    <property type="entry name" value="NucS_C"/>
    <property type="match status" value="1"/>
</dbReference>
<evidence type="ECO:0000259" key="2">
    <source>
        <dbReference type="Pfam" id="PF01939"/>
    </source>
</evidence>
<evidence type="ECO:0000313" key="4">
    <source>
        <dbReference type="Proteomes" id="UP000534590"/>
    </source>
</evidence>
<evidence type="ECO:0000313" key="3">
    <source>
        <dbReference type="EMBL" id="MBB4493491.1"/>
    </source>
</evidence>
<keyword evidence="4" id="KW-1185">Reference proteome</keyword>
<name>A0ABR6JEY2_AGRRD</name>
<feature type="domain" description="Endonuclease NucS C-terminal" evidence="2">
    <location>
        <begin position="3"/>
        <end position="96"/>
    </location>
</feature>
<dbReference type="PANTHER" id="PTHR38814:SF1">
    <property type="entry name" value="ENDONUCLEASE NUCS"/>
    <property type="match status" value="1"/>
</dbReference>
<accession>A0ABR6JEY2</accession>
<comment type="caution">
    <text evidence="3">The sequence shown here is derived from an EMBL/GenBank/DDBJ whole genome shotgun (WGS) entry which is preliminary data.</text>
</comment>
<protein>
    <recommendedName>
        <fullName evidence="2">Endonuclease NucS C-terminal domain-containing protein</fullName>
    </recommendedName>
</protein>
<reference evidence="3 4" key="1">
    <citation type="submission" date="2020-08" db="EMBL/GenBank/DDBJ databases">
        <title>Genomic Encyclopedia of Type Strains, Phase IV (KMG-V): Genome sequencing to study the core and pangenomes of soil and plant-associated prokaryotes.</title>
        <authorList>
            <person name="Whitman W."/>
        </authorList>
    </citation>
    <scope>NUCLEOTIDE SEQUENCE [LARGE SCALE GENOMIC DNA]</scope>
    <source>
        <strain evidence="3 4">SEMIA 461</strain>
    </source>
</reference>
<gene>
    <name evidence="3" type="ORF">GGE40_005345</name>
</gene>
<dbReference type="PANTHER" id="PTHR38814">
    <property type="entry name" value="ENDONUCLEASE NUCS"/>
    <property type="match status" value="1"/>
</dbReference>
<sequence length="655" mass="74071">MLEAPLRDLLSAQISILEDGLQLLEIEKYLPSTVGTRSFIDILAKDQRGRWVLIELKRSDAAAREAIHEIHKYVEAVKSYLGARDDEIRALIVSTEWKELLVPFSRFAHDTPISVLGVHLIVDEASGSLSAVKVEILGFSSGRVLSPWHEIRMYSSHDRLMEGIASYDASCSAKGIKDYIMLEMVATDEFYERSVWALAYNLNHIHEKPNPPTEEDLEQTRDRLDRLEHLIYFVPQLQSAEDYLEMISSSPEMYEEAKGFFEDMEGDELLQSLQSYALDAEPRVKRDHFEIGYPAKFKNKLLEDEKWSIIRVHRRGAFARNTVLSDETILSEVSGDAGTSGQGLRRSVMLSDRAEMGQLLKDLEEALPNNPVWAAMIRSQLEEARQDFPDSSVDVSVFAPSTGILTLFFVTTKDDGVFYVPSYSLNIHKDDIGCRVYVGELASADTEVRTPSEFRKIIDQFYNGDIGSLTLSMTWGGYEPRDIDVLEELGIIYSSFRCDIAEEDRKFSRVINGRWKAVSQVTPFALFNEYLERNRDLLRTIFYKLSPRIGVMCDGSSASKVLKDVVDESCVAKGRYYEDGPDYCDLCLIPLENEEYISDGRVDGQAAWANMCADCTVHHGAGIAWGTGQLYRKAPDNRWLMVAGGAPDEEEPEEN</sequence>
<organism evidence="3 4">
    <name type="scientific">Agrobacterium radiobacter</name>
    <dbReference type="NCBI Taxonomy" id="362"/>
    <lineage>
        <taxon>Bacteria</taxon>
        <taxon>Pseudomonadati</taxon>
        <taxon>Pseudomonadota</taxon>
        <taxon>Alphaproteobacteria</taxon>
        <taxon>Hyphomicrobiales</taxon>
        <taxon>Rhizobiaceae</taxon>
        <taxon>Rhizobium/Agrobacterium group</taxon>
        <taxon>Agrobacterium</taxon>
        <taxon>Agrobacterium tumefaciens complex</taxon>
    </lineage>
</organism>
<dbReference type="Gene3D" id="3.40.1350.10">
    <property type="match status" value="1"/>
</dbReference>
<dbReference type="RefSeq" id="WP_135522025.1">
    <property type="nucleotide sequence ID" value="NZ_JACIGN010000010.1"/>
</dbReference>
<proteinExistence type="predicted"/>
<evidence type="ECO:0000256" key="1">
    <source>
        <dbReference type="ARBA" id="ARBA00023125"/>
    </source>
</evidence>
<dbReference type="Proteomes" id="UP000534590">
    <property type="component" value="Unassembled WGS sequence"/>
</dbReference>
<dbReference type="InterPro" id="IPR002793">
    <property type="entry name" value="Endonuclease_NucS"/>
</dbReference>
<dbReference type="InterPro" id="IPR011856">
    <property type="entry name" value="tRNA_endonuc-like_dom_sf"/>
</dbReference>
<dbReference type="EMBL" id="JACIHP010000013">
    <property type="protein sequence ID" value="MBB4493491.1"/>
    <property type="molecule type" value="Genomic_DNA"/>
</dbReference>